<sequence length="167" mass="18138">MQAMVLSIIGADKLGLVDEVASAVAKADGNWLRSSFCHLSGHFAGFVEIMLPKENHSSLVRDCHALSNLQITLLPANEATSTNTKRIRIKVTGNDRKGIVSDVTSALTRFDLNIVELDTKCESAPNWGNLLFSANIVVETSENIDTTKLRAAIEGIADDLMVDLKEK</sequence>
<name>H5TDJ5_9ALTE</name>
<dbReference type="RefSeq" id="WP_006006455.1">
    <property type="nucleotide sequence ID" value="NZ_BAET01000028.1"/>
</dbReference>
<dbReference type="InterPro" id="IPR045865">
    <property type="entry name" value="ACT-like_dom_sf"/>
</dbReference>
<dbReference type="SUPFAM" id="SSF55021">
    <property type="entry name" value="ACT-like"/>
    <property type="match status" value="2"/>
</dbReference>
<feature type="domain" description="ACT" evidence="2">
    <location>
        <begin position="88"/>
        <end position="167"/>
    </location>
</feature>
<dbReference type="OrthoDB" id="12860at2"/>
<evidence type="ECO:0000313" key="3">
    <source>
        <dbReference type="EMBL" id="GAB56372.1"/>
    </source>
</evidence>
<dbReference type="Gene3D" id="3.30.70.260">
    <property type="match status" value="2"/>
</dbReference>
<evidence type="ECO:0000313" key="4">
    <source>
        <dbReference type="Proteomes" id="UP000053586"/>
    </source>
</evidence>
<dbReference type="PIRSF" id="PIRSF028103">
    <property type="entry name" value="GcvR"/>
    <property type="match status" value="1"/>
</dbReference>
<keyword evidence="1" id="KW-0678">Repressor</keyword>
<accession>H5TDJ5</accession>
<dbReference type="InterPro" id="IPR016867">
    <property type="entry name" value="GcvR"/>
</dbReference>
<dbReference type="PROSITE" id="PS51671">
    <property type="entry name" value="ACT"/>
    <property type="match status" value="1"/>
</dbReference>
<comment type="subcellular location">
    <subcellularLocation>
        <location evidence="1">Cytoplasm</location>
    </subcellularLocation>
</comment>
<keyword evidence="4" id="KW-1185">Reference proteome</keyword>
<dbReference type="PANTHER" id="PTHR34875">
    <property type="entry name" value="UPF0237 PROTEIN MJ1558"/>
    <property type="match status" value="1"/>
</dbReference>
<reference evidence="3 4" key="1">
    <citation type="journal article" date="2012" name="J. Bacteriol.">
        <title>Genome sequence of proteorhodopsin-containing sea ice bacterium Glaciecola punicea ACAM 611T.</title>
        <authorList>
            <person name="Qin Q.-L."/>
            <person name="Xie B.-B."/>
            <person name="Shu Y.-L."/>
            <person name="Rong J.-C."/>
            <person name="Zhao D.-L."/>
            <person name="Zhang X.-Y."/>
            <person name="Chen X.-L."/>
            <person name="Zhou B.-C."/>
            <person name="Zhanga Y.-Z."/>
        </authorList>
    </citation>
    <scope>NUCLEOTIDE SEQUENCE [LARGE SCALE GENOMIC DNA]</scope>
    <source>
        <strain evidence="3 4">ACAM 611</strain>
    </source>
</reference>
<proteinExistence type="predicted"/>
<evidence type="ECO:0000256" key="1">
    <source>
        <dbReference type="PIRNR" id="PIRNR028103"/>
    </source>
</evidence>
<dbReference type="Proteomes" id="UP000053586">
    <property type="component" value="Unassembled WGS sequence"/>
</dbReference>
<dbReference type="AlphaFoldDB" id="H5TDJ5"/>
<gene>
    <name evidence="3" type="ORF">GPUN_2257</name>
</gene>
<dbReference type="STRING" id="56804.BAE46_05135"/>
<dbReference type="InterPro" id="IPR050990">
    <property type="entry name" value="UPF0237/GcvR_regulator"/>
</dbReference>
<dbReference type="EMBL" id="BAET01000028">
    <property type="protein sequence ID" value="GAB56372.1"/>
    <property type="molecule type" value="Genomic_DNA"/>
</dbReference>
<dbReference type="GO" id="GO:0005737">
    <property type="term" value="C:cytoplasm"/>
    <property type="evidence" value="ECO:0007669"/>
    <property type="project" value="UniProtKB-SubCell"/>
</dbReference>
<keyword evidence="1" id="KW-0963">Cytoplasm</keyword>
<comment type="caution">
    <text evidence="3">The sequence shown here is derived from an EMBL/GenBank/DDBJ whole genome shotgun (WGS) entry which is preliminary data.</text>
</comment>
<evidence type="ECO:0000259" key="2">
    <source>
        <dbReference type="PROSITE" id="PS51671"/>
    </source>
</evidence>
<keyword evidence="1" id="KW-0804">Transcription</keyword>
<dbReference type="PANTHER" id="PTHR34875:SF6">
    <property type="entry name" value="UPF0237 PROTEIN MJ1558"/>
    <property type="match status" value="1"/>
</dbReference>
<dbReference type="Pfam" id="PF13740">
    <property type="entry name" value="ACT_6"/>
    <property type="match status" value="1"/>
</dbReference>
<protein>
    <recommendedName>
        <fullName evidence="1">Glycine cleavage system transcriptional repressor</fullName>
    </recommendedName>
</protein>
<reference evidence="3 4" key="2">
    <citation type="journal article" date="2017" name="Antonie Van Leeuwenhoek">
        <title>Rhizobium rhizosphaerae sp. nov., a novel species isolated from rice rhizosphere.</title>
        <authorList>
            <person name="Zhao J.J."/>
            <person name="Zhang J."/>
            <person name="Zhang R.J."/>
            <person name="Zhang C.W."/>
            <person name="Yin H.Q."/>
            <person name="Zhang X.X."/>
        </authorList>
    </citation>
    <scope>NUCLEOTIDE SEQUENCE [LARGE SCALE GENOMIC DNA]</scope>
    <source>
        <strain evidence="3 4">ACAM 611</strain>
    </source>
</reference>
<dbReference type="eggNOG" id="COG2716">
    <property type="taxonomic scope" value="Bacteria"/>
</dbReference>
<dbReference type="CDD" id="cd04869">
    <property type="entry name" value="ACT_GcvR_2"/>
    <property type="match status" value="1"/>
</dbReference>
<organism evidence="3 4">
    <name type="scientific">Glaciecola punicea ACAM 611</name>
    <dbReference type="NCBI Taxonomy" id="1121923"/>
    <lineage>
        <taxon>Bacteria</taxon>
        <taxon>Pseudomonadati</taxon>
        <taxon>Pseudomonadota</taxon>
        <taxon>Gammaproteobacteria</taxon>
        <taxon>Alteromonadales</taxon>
        <taxon>Alteromonadaceae</taxon>
        <taxon>Glaciecola</taxon>
    </lineage>
</organism>
<dbReference type="InterPro" id="IPR002912">
    <property type="entry name" value="ACT_dom"/>
</dbReference>
<dbReference type="GO" id="GO:0006355">
    <property type="term" value="P:regulation of DNA-templated transcription"/>
    <property type="evidence" value="ECO:0007669"/>
    <property type="project" value="UniProtKB-UniRule"/>
</dbReference>